<comment type="caution">
    <text evidence="2">The sequence shown here is derived from an EMBL/GenBank/DDBJ whole genome shotgun (WGS) entry which is preliminary data.</text>
</comment>
<feature type="domain" description="PRC-barrel" evidence="1">
    <location>
        <begin position="2"/>
        <end position="74"/>
    </location>
</feature>
<evidence type="ECO:0000313" key="3">
    <source>
        <dbReference type="Proteomes" id="UP000547458"/>
    </source>
</evidence>
<evidence type="ECO:0000259" key="1">
    <source>
        <dbReference type="Pfam" id="PF05239"/>
    </source>
</evidence>
<organism evidence="2 3">
    <name type="scientific">Arthrobacter pigmenti</name>
    <dbReference type="NCBI Taxonomy" id="271432"/>
    <lineage>
        <taxon>Bacteria</taxon>
        <taxon>Bacillati</taxon>
        <taxon>Actinomycetota</taxon>
        <taxon>Actinomycetes</taxon>
        <taxon>Micrococcales</taxon>
        <taxon>Micrococcaceae</taxon>
        <taxon>Arthrobacter</taxon>
    </lineage>
</organism>
<name>A0A846RSR0_9MICC</name>
<gene>
    <name evidence="2" type="ORF">BJ994_002648</name>
</gene>
<dbReference type="AlphaFoldDB" id="A0A846RSR0"/>
<dbReference type="SUPFAM" id="SSF50346">
    <property type="entry name" value="PRC-barrel domain"/>
    <property type="match status" value="1"/>
</dbReference>
<dbReference type="Gene3D" id="3.90.50.10">
    <property type="entry name" value="Photosynthetic Reaction Center, subunit H, domain 2"/>
    <property type="match status" value="1"/>
</dbReference>
<proteinExistence type="predicted"/>
<reference evidence="2 3" key="1">
    <citation type="submission" date="2020-03" db="EMBL/GenBank/DDBJ databases">
        <title>Sequencing the genomes of 1000 actinobacteria strains.</title>
        <authorList>
            <person name="Klenk H.-P."/>
        </authorList>
    </citation>
    <scope>NUCLEOTIDE SEQUENCE [LARGE SCALE GENOMIC DNA]</scope>
    <source>
        <strain evidence="2 3">DSM 16403</strain>
    </source>
</reference>
<dbReference type="GO" id="GO:0019684">
    <property type="term" value="P:photosynthesis, light reaction"/>
    <property type="evidence" value="ECO:0007669"/>
    <property type="project" value="InterPro"/>
</dbReference>
<keyword evidence="3" id="KW-1185">Reference proteome</keyword>
<dbReference type="InterPro" id="IPR011033">
    <property type="entry name" value="PRC_barrel-like_sf"/>
</dbReference>
<evidence type="ECO:0000313" key="2">
    <source>
        <dbReference type="EMBL" id="NJC23572.1"/>
    </source>
</evidence>
<accession>A0A846RSR0</accession>
<protein>
    <recommendedName>
        <fullName evidence="1">PRC-barrel domain-containing protein</fullName>
    </recommendedName>
</protein>
<dbReference type="Pfam" id="PF05239">
    <property type="entry name" value="PRC"/>
    <property type="match status" value="1"/>
</dbReference>
<dbReference type="Proteomes" id="UP000547458">
    <property type="component" value="Unassembled WGS sequence"/>
</dbReference>
<dbReference type="GO" id="GO:0030077">
    <property type="term" value="C:plasma membrane light-harvesting complex"/>
    <property type="evidence" value="ECO:0007669"/>
    <property type="project" value="InterPro"/>
</dbReference>
<dbReference type="InterPro" id="IPR027275">
    <property type="entry name" value="PRC-brl_dom"/>
</dbReference>
<sequence>MEQLELEQLQAATAWDVDGEKLGNVSQVHLDGVSGEPAWVTVGLGLLNSRENFVPLAGSRLDGDSLFVAVTKDVIKGSPDFSSEEGLTPEDEDLLRTYYNL</sequence>
<dbReference type="EMBL" id="JAATJL010000001">
    <property type="protein sequence ID" value="NJC23572.1"/>
    <property type="molecule type" value="Genomic_DNA"/>
</dbReference>
<dbReference type="InterPro" id="IPR014747">
    <property type="entry name" value="Bac_photo_RC_H_C"/>
</dbReference>